<feature type="transmembrane region" description="Helical" evidence="4">
    <location>
        <begin position="138"/>
        <end position="159"/>
    </location>
</feature>
<dbReference type="GO" id="GO:0016020">
    <property type="term" value="C:membrane"/>
    <property type="evidence" value="ECO:0007669"/>
    <property type="project" value="InterPro"/>
</dbReference>
<evidence type="ECO:0000256" key="2">
    <source>
        <dbReference type="ARBA" id="ARBA00022989"/>
    </source>
</evidence>
<dbReference type="Pfam" id="PF07690">
    <property type="entry name" value="MFS_1"/>
    <property type="match status" value="1"/>
</dbReference>
<feature type="transmembrane region" description="Helical" evidence="4">
    <location>
        <begin position="321"/>
        <end position="341"/>
    </location>
</feature>
<dbReference type="InterPro" id="IPR050327">
    <property type="entry name" value="Proton-linked_MCT"/>
</dbReference>
<dbReference type="InterPro" id="IPR026355">
    <property type="entry name" value="Oxa/Form_antiport"/>
</dbReference>
<dbReference type="RefSeq" id="WP_258734232.1">
    <property type="nucleotide sequence ID" value="NZ_JANTHZ010000009.1"/>
</dbReference>
<dbReference type="Proteomes" id="UP001151088">
    <property type="component" value="Unassembled WGS sequence"/>
</dbReference>
<feature type="transmembrane region" description="Helical" evidence="4">
    <location>
        <begin position="81"/>
        <end position="100"/>
    </location>
</feature>
<gene>
    <name evidence="6" type="primary">oxlT</name>
    <name evidence="6" type="ORF">NVS89_18495</name>
</gene>
<keyword evidence="7" id="KW-1185">Reference proteome</keyword>
<dbReference type="InterPro" id="IPR036259">
    <property type="entry name" value="MFS_trans_sf"/>
</dbReference>
<keyword evidence="3 4" id="KW-0472">Membrane</keyword>
<dbReference type="InterPro" id="IPR020846">
    <property type="entry name" value="MFS_dom"/>
</dbReference>
<dbReference type="NCBIfam" id="TIGR04259">
    <property type="entry name" value="oxa_formateAnti"/>
    <property type="match status" value="1"/>
</dbReference>
<evidence type="ECO:0000256" key="1">
    <source>
        <dbReference type="ARBA" id="ARBA00022692"/>
    </source>
</evidence>
<evidence type="ECO:0000259" key="5">
    <source>
        <dbReference type="PROSITE" id="PS50850"/>
    </source>
</evidence>
<sequence length="432" mass="45858">MQDNSTTTRSWEPWFQLACGVICMAMIANLQYGWTLFVDPIDQAHGWGRAAIQTAFTIFVLTETWLVPVEAWFVDRYGPRIVLTFGAVMIALAWIINSYATSLAMLYVGAVCGGVGAGSVYGTCVGNALKWFPYRRGLAAGATAAGFGAGAALTVVPIAHTIANSGYQTAFFWFGIGQGIVVLIAAQFLYPPKFKIAAPKKVLDLPQSKVDYQPSQTVTKPVFWLLYLMFVMVASGGLMAAAQIGPIAHDLGVAKTPVSILGISAAALTLAISLDRIFDGFGRPIFGYVSDHIGRENTMFIAFGTAACMLLILAFHGANPYVFVIATACFFGVFGEIYSLFPATCGDTFGSRFATTNAGMLYTAKGTAALLVPFASIVAAAYGWYAVFAIAVGLNATAALIALLVLKPVRRAFIARSADEAQVLSAATTPAE</sequence>
<dbReference type="InterPro" id="IPR011701">
    <property type="entry name" value="MFS"/>
</dbReference>
<name>A0A9X2PFP4_9HYPH</name>
<dbReference type="EMBL" id="JANTHZ010000009">
    <property type="protein sequence ID" value="MCS0497080.1"/>
    <property type="molecule type" value="Genomic_DNA"/>
</dbReference>
<dbReference type="PANTHER" id="PTHR11360:SF304">
    <property type="entry name" value="MFS DOMAIN-CONTAINING PROTEIN"/>
    <property type="match status" value="1"/>
</dbReference>
<keyword evidence="1 4" id="KW-0812">Transmembrane</keyword>
<keyword evidence="2 4" id="KW-1133">Transmembrane helix</keyword>
<feature type="transmembrane region" description="Helical" evidence="4">
    <location>
        <begin position="388"/>
        <end position="406"/>
    </location>
</feature>
<dbReference type="AlphaFoldDB" id="A0A9X2PFP4"/>
<evidence type="ECO:0000313" key="6">
    <source>
        <dbReference type="EMBL" id="MCS0497080.1"/>
    </source>
</evidence>
<accession>A0A9X2PFP4</accession>
<feature type="transmembrane region" description="Helical" evidence="4">
    <location>
        <begin position="298"/>
        <end position="315"/>
    </location>
</feature>
<feature type="transmembrane region" description="Helical" evidence="4">
    <location>
        <begin position="54"/>
        <end position="74"/>
    </location>
</feature>
<proteinExistence type="predicted"/>
<reference evidence="6" key="1">
    <citation type="submission" date="2022-08" db="EMBL/GenBank/DDBJ databases">
        <authorList>
            <person name="Li F."/>
        </authorList>
    </citation>
    <scope>NUCLEOTIDE SEQUENCE</scope>
    <source>
        <strain evidence="6">MQZ15Z-1</strain>
    </source>
</reference>
<dbReference type="SUPFAM" id="SSF103473">
    <property type="entry name" value="MFS general substrate transporter"/>
    <property type="match status" value="1"/>
</dbReference>
<feature type="transmembrane region" description="Helical" evidence="4">
    <location>
        <begin position="14"/>
        <end position="34"/>
    </location>
</feature>
<evidence type="ECO:0000313" key="7">
    <source>
        <dbReference type="Proteomes" id="UP001151088"/>
    </source>
</evidence>
<feature type="transmembrane region" description="Helical" evidence="4">
    <location>
        <begin position="106"/>
        <end position="126"/>
    </location>
</feature>
<feature type="domain" description="Major facilitator superfamily (MFS) profile" evidence="5">
    <location>
        <begin position="1"/>
        <end position="410"/>
    </location>
</feature>
<organism evidence="6 7">
    <name type="scientific">Ancylobacter mangrovi</name>
    <dbReference type="NCBI Taxonomy" id="2972472"/>
    <lineage>
        <taxon>Bacteria</taxon>
        <taxon>Pseudomonadati</taxon>
        <taxon>Pseudomonadota</taxon>
        <taxon>Alphaproteobacteria</taxon>
        <taxon>Hyphomicrobiales</taxon>
        <taxon>Xanthobacteraceae</taxon>
        <taxon>Ancylobacter</taxon>
    </lineage>
</organism>
<evidence type="ECO:0000256" key="3">
    <source>
        <dbReference type="ARBA" id="ARBA00023136"/>
    </source>
</evidence>
<feature type="transmembrane region" description="Helical" evidence="4">
    <location>
        <begin position="362"/>
        <end position="382"/>
    </location>
</feature>
<feature type="transmembrane region" description="Helical" evidence="4">
    <location>
        <begin position="256"/>
        <end position="278"/>
    </location>
</feature>
<dbReference type="CDD" id="cd17353">
    <property type="entry name" value="MFS_OFA_like"/>
    <property type="match status" value="1"/>
</dbReference>
<dbReference type="PANTHER" id="PTHR11360">
    <property type="entry name" value="MONOCARBOXYLATE TRANSPORTER"/>
    <property type="match status" value="1"/>
</dbReference>
<dbReference type="Gene3D" id="1.20.1250.20">
    <property type="entry name" value="MFS general substrate transporter like domains"/>
    <property type="match status" value="2"/>
</dbReference>
<comment type="caution">
    <text evidence="6">The sequence shown here is derived from an EMBL/GenBank/DDBJ whole genome shotgun (WGS) entry which is preliminary data.</text>
</comment>
<evidence type="ECO:0000256" key="4">
    <source>
        <dbReference type="SAM" id="Phobius"/>
    </source>
</evidence>
<dbReference type="GO" id="GO:0019531">
    <property type="term" value="F:oxalate transmembrane transporter activity"/>
    <property type="evidence" value="ECO:0007669"/>
    <property type="project" value="InterPro"/>
</dbReference>
<dbReference type="PROSITE" id="PS50850">
    <property type="entry name" value="MFS"/>
    <property type="match status" value="1"/>
</dbReference>
<protein>
    <submittedName>
        <fullName evidence="6">Oxalate/formate MFS antiporter</fullName>
    </submittedName>
</protein>
<feature type="transmembrane region" description="Helical" evidence="4">
    <location>
        <begin position="171"/>
        <end position="190"/>
    </location>
</feature>
<feature type="transmembrane region" description="Helical" evidence="4">
    <location>
        <begin position="222"/>
        <end position="244"/>
    </location>
</feature>